<dbReference type="PANTHER" id="PTHR33055:SF16">
    <property type="entry name" value="TRANSPOSASE FOR INSERTION SEQUENCE ELEMENT IS1547"/>
    <property type="match status" value="1"/>
</dbReference>
<dbReference type="Proteomes" id="UP001458415">
    <property type="component" value="Unassembled WGS sequence"/>
</dbReference>
<dbReference type="RefSeq" id="WP_208640744.1">
    <property type="nucleotide sequence ID" value="NZ_MUBM01000186.1"/>
</dbReference>
<dbReference type="InterPro" id="IPR036291">
    <property type="entry name" value="NAD(P)-bd_dom_sf"/>
</dbReference>
<dbReference type="EMBL" id="JBEPCU010000001">
    <property type="protein sequence ID" value="MER6975536.1"/>
    <property type="molecule type" value="Genomic_DNA"/>
</dbReference>
<proteinExistence type="predicted"/>
<name>A0ABV1VUD3_9ACTN</name>
<dbReference type="PANTHER" id="PTHR33055">
    <property type="entry name" value="TRANSPOSASE FOR INSERTION SEQUENCE ELEMENT IS1111A"/>
    <property type="match status" value="1"/>
</dbReference>
<evidence type="ECO:0000313" key="3">
    <source>
        <dbReference type="Proteomes" id="UP001458415"/>
    </source>
</evidence>
<keyword evidence="3" id="KW-1185">Reference proteome</keyword>
<organism evidence="2 3">
    <name type="scientific">Streptomyces carpinensis</name>
    <dbReference type="NCBI Taxonomy" id="66369"/>
    <lineage>
        <taxon>Bacteria</taxon>
        <taxon>Bacillati</taxon>
        <taxon>Actinomycetota</taxon>
        <taxon>Actinomycetes</taxon>
        <taxon>Kitasatosporales</taxon>
        <taxon>Streptomycetaceae</taxon>
        <taxon>Streptomyces</taxon>
    </lineage>
</organism>
<protein>
    <submittedName>
        <fullName evidence="2">Transposase</fullName>
    </submittedName>
</protein>
<dbReference type="InterPro" id="IPR047650">
    <property type="entry name" value="Transpos_IS110"/>
</dbReference>
<comment type="caution">
    <text evidence="2">The sequence shown here is derived from an EMBL/GenBank/DDBJ whole genome shotgun (WGS) entry which is preliminary data.</text>
</comment>
<accession>A0ABV1VUD3</accession>
<feature type="domain" description="Transposase IS110-like N-terminal" evidence="1">
    <location>
        <begin position="4"/>
        <end position="110"/>
    </location>
</feature>
<gene>
    <name evidence="2" type="ORF">ABT317_00240</name>
</gene>
<dbReference type="SUPFAM" id="SSF51735">
    <property type="entry name" value="NAD(P)-binding Rossmann-fold domains"/>
    <property type="match status" value="1"/>
</dbReference>
<evidence type="ECO:0000259" key="1">
    <source>
        <dbReference type="Pfam" id="PF01548"/>
    </source>
</evidence>
<sequence>MILIGVEPHKSSHTAVAVDVAGHQVAQRRFVVNSGTFRQLMRWCEQWPDRRFAVEGAGGLGRSLAQQLAAVGENVVDVPSTLSARARLLATGGDRKTDAKDALHVAQVALFR</sequence>
<dbReference type="InterPro" id="IPR002525">
    <property type="entry name" value="Transp_IS110-like_N"/>
</dbReference>
<reference evidence="2 3" key="1">
    <citation type="submission" date="2024-06" db="EMBL/GenBank/DDBJ databases">
        <title>The Natural Products Discovery Center: Release of the First 8490 Sequenced Strains for Exploring Actinobacteria Biosynthetic Diversity.</title>
        <authorList>
            <person name="Kalkreuter E."/>
            <person name="Kautsar S.A."/>
            <person name="Yang D."/>
            <person name="Bader C.D."/>
            <person name="Teijaro C.N."/>
            <person name="Fluegel L."/>
            <person name="Davis C.M."/>
            <person name="Simpson J.R."/>
            <person name="Lauterbach L."/>
            <person name="Steele A.D."/>
            <person name="Gui C."/>
            <person name="Meng S."/>
            <person name="Li G."/>
            <person name="Viehrig K."/>
            <person name="Ye F."/>
            <person name="Su P."/>
            <person name="Kiefer A.F."/>
            <person name="Nichols A."/>
            <person name="Cepeda A.J."/>
            <person name="Yan W."/>
            <person name="Fan B."/>
            <person name="Jiang Y."/>
            <person name="Adhikari A."/>
            <person name="Zheng C.-J."/>
            <person name="Schuster L."/>
            <person name="Cowan T.M."/>
            <person name="Smanski M.J."/>
            <person name="Chevrette M.G."/>
            <person name="De Carvalho L.P.S."/>
            <person name="Shen B."/>
        </authorList>
    </citation>
    <scope>NUCLEOTIDE SEQUENCE [LARGE SCALE GENOMIC DNA]</scope>
    <source>
        <strain evidence="2 3">NPDC000634</strain>
    </source>
</reference>
<dbReference type="Pfam" id="PF01548">
    <property type="entry name" value="DEDD_Tnp_IS110"/>
    <property type="match status" value="1"/>
</dbReference>
<evidence type="ECO:0000313" key="2">
    <source>
        <dbReference type="EMBL" id="MER6975536.1"/>
    </source>
</evidence>